<evidence type="ECO:0000313" key="4">
    <source>
        <dbReference type="Proteomes" id="UP000596035"/>
    </source>
</evidence>
<proteinExistence type="predicted"/>
<name>A0A1Z2XNS2_9FIRM</name>
<protein>
    <recommendedName>
        <fullName evidence="5">Glycoside hydrolase family 2</fullName>
    </recommendedName>
</protein>
<dbReference type="Proteomes" id="UP000196710">
    <property type="component" value="Chromosome"/>
</dbReference>
<reference evidence="1" key="1">
    <citation type="journal article" date="2017" name="Genome Announc.">
        <title>High-Quality Whole-Genome Sequences of the Oligo-Mouse-Microbiota Bacterial Community.</title>
        <authorList>
            <person name="Garzetti D."/>
            <person name="Brugiroux S."/>
            <person name="Bunk B."/>
            <person name="Pukall R."/>
            <person name="McCoy K.D."/>
            <person name="Macpherson A.J."/>
            <person name="Stecher B."/>
        </authorList>
    </citation>
    <scope>NUCLEOTIDE SEQUENCE</scope>
    <source>
        <strain evidence="1">KB18</strain>
    </source>
</reference>
<dbReference type="InterPro" id="IPR008979">
    <property type="entry name" value="Galactose-bd-like_sf"/>
</dbReference>
<evidence type="ECO:0008006" key="5">
    <source>
        <dbReference type="Google" id="ProtNLM"/>
    </source>
</evidence>
<reference evidence="2 4" key="3">
    <citation type="submission" date="2020-11" db="EMBL/GenBank/DDBJ databases">
        <title>Closed and high quality bacterial genomes of the OMM12 community.</title>
        <authorList>
            <person name="Marbouty M."/>
            <person name="Lamy-Besnier Q."/>
            <person name="Debarbieux L."/>
            <person name="Koszul R."/>
        </authorList>
    </citation>
    <scope>NUCLEOTIDE SEQUENCE [LARGE SCALE GENOMIC DNA]</scope>
    <source>
        <strain evidence="2 4">KB18</strain>
    </source>
</reference>
<evidence type="ECO:0000313" key="1">
    <source>
        <dbReference type="EMBL" id="ASB40092.1"/>
    </source>
</evidence>
<dbReference type="CDD" id="cd03143">
    <property type="entry name" value="A4_beta-galactosidase_middle_domain"/>
    <property type="match status" value="1"/>
</dbReference>
<dbReference type="SUPFAM" id="SSF49785">
    <property type="entry name" value="Galactose-binding domain-like"/>
    <property type="match status" value="1"/>
</dbReference>
<sequence length="870" mass="98147">MSEKIRRLLEGKGENYILPFFWQHGEDEGTLRHYMRVIHGANIGAVCVESRPHPDFCGPKWWADMDTILDEAEKLHMRIWILDDSHFPTGYANGAMKDKPAGLQRWYVTCRRYAPCLDGSVNIPKEELRTARPYGEGERAKMFMPPAEGPVYTDDRLLGAYAVRLDSPEGFNNGINLEGLVTEKGLDWTAPEGEWRVYLLQLTRNRGAHRDYINMMDKESCRVLIDAVYEPHWQRYKDRFGGAIAGFFSDEPELGDGVLYDFHNELGCSESMDYPWSRELENRLRARLGGDFACKLALLWEKGGEQDITARVRYAYMDEVSKLVKECFSCQLGDWCREHGVKYIGHLIEDNNHHNRTGSSLGHYFRGLAGQDMAGIDDIGGQVMPQWEDVSYDRGVFQQRDGTFYHYGLGKLASSAAAIEPEKQGNSMCEIFGAYGWREGVRLEKYLLDHFMVRGVNHFVPHAFSPKEFPDPDCPPHFYAQGHNPQYRHFGALMAYSNRVCELISGGRHIAPVAVLYHGDSGWRGEAEPSDAVGRALYDRQIDYDIIPADVFTERDAYRTEISGGTLKVNTQEYRALIIPRARFLPEGLEGAIEELRAAGVPVYIGESLAELVPELESRGLREVEIEPANDRVRIYHYEHTDGSAALMLVNEGDKPYFGSVSLSDSRNAYEYDAWENVIRPMECERAGDRLTVKAELVPLKSTLIILDSVDAPAGAPPRVSTEGTEIHFAKAWRRSTCQSLAYPSFEGEKEVALPDDLAGEQPEFSGFVRYENGFESRAGEQLVLEITDAHEGVELFINGESLGIQIAPPFIYDIAPKVREGENLVRIEVATTLEREMAARDDQPQMIPGRAEKPTCPSGINGVVRLIKN</sequence>
<dbReference type="RefSeq" id="WP_066534843.1">
    <property type="nucleotide sequence ID" value="NZ_CP021422.1"/>
</dbReference>
<dbReference type="EMBL" id="CP021422">
    <property type="protein sequence ID" value="ASB40092.1"/>
    <property type="molecule type" value="Genomic_DNA"/>
</dbReference>
<dbReference type="AlphaFoldDB" id="A0A1Z2XNS2"/>
<organism evidence="2 4">
    <name type="scientific">Acutalibacter muris</name>
    <dbReference type="NCBI Taxonomy" id="1796620"/>
    <lineage>
        <taxon>Bacteria</taxon>
        <taxon>Bacillati</taxon>
        <taxon>Bacillota</taxon>
        <taxon>Clostridia</taxon>
        <taxon>Eubacteriales</taxon>
        <taxon>Acutalibacteraceae</taxon>
        <taxon>Acutalibacter</taxon>
    </lineage>
</organism>
<dbReference type="EMBL" id="CP065321">
    <property type="protein sequence ID" value="QQR29381.1"/>
    <property type="molecule type" value="Genomic_DNA"/>
</dbReference>
<accession>A0A1Z2XNS2</accession>
<evidence type="ECO:0000313" key="3">
    <source>
        <dbReference type="Proteomes" id="UP000196710"/>
    </source>
</evidence>
<reference evidence="3" key="2">
    <citation type="submission" date="2017-05" db="EMBL/GenBank/DDBJ databases">
        <title>Improved OligoMM genomes.</title>
        <authorList>
            <person name="Garzetti D."/>
        </authorList>
    </citation>
    <scope>NUCLEOTIDE SEQUENCE [LARGE SCALE GENOMIC DNA]</scope>
    <source>
        <strain evidence="3">KB18</strain>
    </source>
</reference>
<dbReference type="InterPro" id="IPR053161">
    <property type="entry name" value="Ulvan_degrading_GH"/>
</dbReference>
<dbReference type="PANTHER" id="PTHR36848:SF2">
    <property type="entry name" value="SECRETED PROTEIN"/>
    <property type="match status" value="1"/>
</dbReference>
<dbReference type="KEGG" id="amur:ADH66_05105"/>
<dbReference type="Proteomes" id="UP000596035">
    <property type="component" value="Chromosome"/>
</dbReference>
<keyword evidence="3" id="KW-1185">Reference proteome</keyword>
<gene>
    <name evidence="1" type="ORF">ADH66_05105</name>
    <name evidence="2" type="ORF">I5Q82_15175</name>
</gene>
<dbReference type="Gene3D" id="2.60.120.260">
    <property type="entry name" value="Galactose-binding domain-like"/>
    <property type="match status" value="1"/>
</dbReference>
<evidence type="ECO:0000313" key="2">
    <source>
        <dbReference type="EMBL" id="QQR29381.1"/>
    </source>
</evidence>
<dbReference type="PANTHER" id="PTHR36848">
    <property type="entry name" value="DNA-BINDING PROTEIN (PUTATIVE SECRETED PROTEIN)-RELATED"/>
    <property type="match status" value="1"/>
</dbReference>